<dbReference type="InterPro" id="IPR000537">
    <property type="entry name" value="UbiA_prenyltransferase"/>
</dbReference>
<organism evidence="6 7">
    <name type="scientific">Agaribacillus aureus</name>
    <dbReference type="NCBI Taxonomy" id="3051825"/>
    <lineage>
        <taxon>Bacteria</taxon>
        <taxon>Pseudomonadati</taxon>
        <taxon>Bacteroidota</taxon>
        <taxon>Cytophagia</taxon>
        <taxon>Cytophagales</taxon>
        <taxon>Splendidivirgaceae</taxon>
        <taxon>Agaribacillus</taxon>
    </lineage>
</organism>
<comment type="subcellular location">
    <subcellularLocation>
        <location evidence="1">Membrane</location>
        <topology evidence="1">Multi-pass membrane protein</topology>
    </subcellularLocation>
</comment>
<feature type="transmembrane region" description="Helical" evidence="5">
    <location>
        <begin position="79"/>
        <end position="107"/>
    </location>
</feature>
<dbReference type="EMBL" id="JAUJEB010000008">
    <property type="protein sequence ID" value="MDN5216210.1"/>
    <property type="molecule type" value="Genomic_DNA"/>
</dbReference>
<evidence type="ECO:0000256" key="2">
    <source>
        <dbReference type="ARBA" id="ARBA00022692"/>
    </source>
</evidence>
<feature type="transmembrane region" description="Helical" evidence="5">
    <location>
        <begin position="200"/>
        <end position="224"/>
    </location>
</feature>
<evidence type="ECO:0000256" key="5">
    <source>
        <dbReference type="SAM" id="Phobius"/>
    </source>
</evidence>
<reference evidence="6" key="1">
    <citation type="submission" date="2023-06" db="EMBL/GenBank/DDBJ databases">
        <title>Genomic of Agaribacillus aureum.</title>
        <authorList>
            <person name="Wang G."/>
        </authorList>
    </citation>
    <scope>NUCLEOTIDE SEQUENCE</scope>
    <source>
        <strain evidence="6">BMA12</strain>
    </source>
</reference>
<accession>A0ABT8LEK4</accession>
<evidence type="ECO:0000256" key="1">
    <source>
        <dbReference type="ARBA" id="ARBA00004141"/>
    </source>
</evidence>
<gene>
    <name evidence="6" type="ORF">QQ020_29350</name>
</gene>
<evidence type="ECO:0000256" key="4">
    <source>
        <dbReference type="ARBA" id="ARBA00023136"/>
    </source>
</evidence>
<keyword evidence="7" id="KW-1185">Reference proteome</keyword>
<feature type="transmembrane region" description="Helical" evidence="5">
    <location>
        <begin position="127"/>
        <end position="149"/>
    </location>
</feature>
<sequence>MILRSTFLHLRIPFSFFLLPVFLFALALTPNLDPERIAIVFFALHLFLYPASNAYNSYFDKDEKSIGGIKNPPPVSRQLYWISLAFDLLALLLGFMINLHFASMLFIYGLVSKAYSHPAVRIKKYPFLSWFIAGYFQGSFSFLMAYVGLNDFHLDNAMNSKIIFASLLASAILWGSYPMTQIYQHEEDAKRGDFTLSRLLGIKGTFIFTGIVFSLATAGFLFYFNAYYHIQYGYDFMIFLAPVVLFFVYWFWRVIKDETMADYRHTMWLNTISAICMNVFFIYLFLKSSGVLDAVLEGY</sequence>
<feature type="transmembrane region" description="Helical" evidence="5">
    <location>
        <begin position="236"/>
        <end position="255"/>
    </location>
</feature>
<dbReference type="Proteomes" id="UP001172083">
    <property type="component" value="Unassembled WGS sequence"/>
</dbReference>
<keyword evidence="2 5" id="KW-0812">Transmembrane</keyword>
<feature type="transmembrane region" description="Helical" evidence="5">
    <location>
        <begin position="267"/>
        <end position="286"/>
    </location>
</feature>
<keyword evidence="3 5" id="KW-1133">Transmembrane helix</keyword>
<proteinExistence type="predicted"/>
<protein>
    <submittedName>
        <fullName evidence="6">UbiA family prenyltransferase</fullName>
    </submittedName>
</protein>
<name>A0ABT8LEK4_9BACT</name>
<dbReference type="RefSeq" id="WP_346761548.1">
    <property type="nucleotide sequence ID" value="NZ_JAUJEB010000008.1"/>
</dbReference>
<feature type="transmembrane region" description="Helical" evidence="5">
    <location>
        <begin position="161"/>
        <end position="179"/>
    </location>
</feature>
<feature type="transmembrane region" description="Helical" evidence="5">
    <location>
        <begin position="12"/>
        <end position="30"/>
    </location>
</feature>
<evidence type="ECO:0000313" key="6">
    <source>
        <dbReference type="EMBL" id="MDN5216210.1"/>
    </source>
</evidence>
<keyword evidence="4 5" id="KW-0472">Membrane</keyword>
<evidence type="ECO:0000313" key="7">
    <source>
        <dbReference type="Proteomes" id="UP001172083"/>
    </source>
</evidence>
<dbReference type="Pfam" id="PF01040">
    <property type="entry name" value="UbiA"/>
    <property type="match status" value="1"/>
</dbReference>
<evidence type="ECO:0000256" key="3">
    <source>
        <dbReference type="ARBA" id="ARBA00022989"/>
    </source>
</evidence>
<comment type="caution">
    <text evidence="6">The sequence shown here is derived from an EMBL/GenBank/DDBJ whole genome shotgun (WGS) entry which is preliminary data.</text>
</comment>